<evidence type="ECO:0000259" key="1">
    <source>
        <dbReference type="PROSITE" id="PS51192"/>
    </source>
</evidence>
<dbReference type="InterPro" id="IPR050742">
    <property type="entry name" value="Helicase_Restrict-Modif_Enz"/>
</dbReference>
<dbReference type="EMBL" id="FNFO01000005">
    <property type="protein sequence ID" value="SDL34740.1"/>
    <property type="molecule type" value="Genomic_DNA"/>
</dbReference>
<keyword evidence="3" id="KW-1185">Reference proteome</keyword>
<proteinExistence type="predicted"/>
<dbReference type="InterPro" id="IPR027417">
    <property type="entry name" value="P-loop_NTPase"/>
</dbReference>
<protein>
    <submittedName>
        <fullName evidence="2">Type III restriction enzyme</fullName>
    </submittedName>
</protein>
<dbReference type="GO" id="GO:0005829">
    <property type="term" value="C:cytosol"/>
    <property type="evidence" value="ECO:0007669"/>
    <property type="project" value="TreeGrafter"/>
</dbReference>
<dbReference type="GO" id="GO:0003677">
    <property type="term" value="F:DNA binding"/>
    <property type="evidence" value="ECO:0007669"/>
    <property type="project" value="InterPro"/>
</dbReference>
<gene>
    <name evidence="2" type="ORF">SAMN05421823_105263</name>
</gene>
<organism evidence="2 3">
    <name type="scientific">Catalinimonas alkaloidigena</name>
    <dbReference type="NCBI Taxonomy" id="1075417"/>
    <lineage>
        <taxon>Bacteria</taxon>
        <taxon>Pseudomonadati</taxon>
        <taxon>Bacteroidota</taxon>
        <taxon>Cytophagia</taxon>
        <taxon>Cytophagales</taxon>
        <taxon>Catalimonadaceae</taxon>
        <taxon>Catalinimonas</taxon>
    </lineage>
</organism>
<name>A0A1G9JB27_9BACT</name>
<dbReference type="Gene3D" id="3.40.50.300">
    <property type="entry name" value="P-loop containing nucleotide triphosphate hydrolases"/>
    <property type="match status" value="1"/>
</dbReference>
<feature type="domain" description="Helicase ATP-binding" evidence="1">
    <location>
        <begin position="52"/>
        <end position="248"/>
    </location>
</feature>
<dbReference type="PANTHER" id="PTHR47396">
    <property type="entry name" value="TYPE I RESTRICTION ENZYME ECOKI R PROTEIN"/>
    <property type="match status" value="1"/>
</dbReference>
<dbReference type="PANTHER" id="PTHR47396:SF1">
    <property type="entry name" value="ATP-DEPENDENT HELICASE IRC3-RELATED"/>
    <property type="match status" value="1"/>
</dbReference>
<dbReference type="RefSeq" id="WP_176956062.1">
    <property type="nucleotide sequence ID" value="NZ_FNFO01000005.1"/>
</dbReference>
<dbReference type="GO" id="GO:0016787">
    <property type="term" value="F:hydrolase activity"/>
    <property type="evidence" value="ECO:0007669"/>
    <property type="project" value="InterPro"/>
</dbReference>
<dbReference type="SUPFAM" id="SSF52540">
    <property type="entry name" value="P-loop containing nucleoside triphosphate hydrolases"/>
    <property type="match status" value="2"/>
</dbReference>
<dbReference type="SMART" id="SM00487">
    <property type="entry name" value="DEXDc"/>
    <property type="match status" value="1"/>
</dbReference>
<accession>A0A1G9JB27</accession>
<evidence type="ECO:0000313" key="2">
    <source>
        <dbReference type="EMBL" id="SDL34740.1"/>
    </source>
</evidence>
<dbReference type="AlphaFoldDB" id="A0A1G9JB27"/>
<reference evidence="2 3" key="1">
    <citation type="submission" date="2016-10" db="EMBL/GenBank/DDBJ databases">
        <authorList>
            <person name="de Groot N.N."/>
        </authorList>
    </citation>
    <scope>NUCLEOTIDE SEQUENCE [LARGE SCALE GENOMIC DNA]</scope>
    <source>
        <strain evidence="2 3">DSM 25186</strain>
    </source>
</reference>
<dbReference type="PROSITE" id="PS51192">
    <property type="entry name" value="HELICASE_ATP_BIND_1"/>
    <property type="match status" value="1"/>
</dbReference>
<evidence type="ECO:0000313" key="3">
    <source>
        <dbReference type="Proteomes" id="UP000198510"/>
    </source>
</evidence>
<dbReference type="Proteomes" id="UP000198510">
    <property type="component" value="Unassembled WGS sequence"/>
</dbReference>
<dbReference type="InterPro" id="IPR006935">
    <property type="entry name" value="Helicase/UvrB_N"/>
</dbReference>
<dbReference type="GO" id="GO:0005524">
    <property type="term" value="F:ATP binding"/>
    <property type="evidence" value="ECO:0007669"/>
    <property type="project" value="InterPro"/>
</dbReference>
<dbReference type="STRING" id="1075417.SAMN05421823_105263"/>
<dbReference type="InterPro" id="IPR014001">
    <property type="entry name" value="Helicase_ATP-bd"/>
</dbReference>
<sequence length="821" mass="93428">MTLHQHFSAAHPAAFYRQRVPLGLTQNLSAARPLRPYQQEALGRFREYWETRRDANAPTHLLFHMATGSGKTLLMAGLMLDLYAKGYRHVLFFVNSTNILEKTRENFLNPASSKYLFAARMTWQGAPLRVREVTTFERREEGEIQVLFTTIQGLHSRLQTPRENSLTLEDLADQPLVLLSDEAHHLNATTKRKKALSANERAELHSWESTVQRVFGAHADNVLLEFTATADLHHPDLAQKYQDKLLFDYPLRQFRQDGYSKEVKVLQTDAPPFERALQGIVLSQYRLKLFEQHGQSLKPVLLFKSRTIRESRAFFEEFTERMYHLTTADLENLLRGSVPAPLSEAFRFFETQHLPLHGLVEEVRNAFSPANLLVINSQSESETGQLAVNSLEDPANPYRAVFAVDKLNEGWDVLNLFDIVRLYDTRDARAGKPGRTTVAEAQLIGRGARYCPFPLQSDHPADRRKFDAQPDHPLRIGETLYYHSAYNPHYIRELHTALVALGMQPPDAQHLTLRPSAAFQASAAYRHGIWWHHPSGKTPRTAHTTLTAVLPTRPLRVAIRAGRHLVGEAFVQDTSTAEAPGKQEMETVERLTAWGEAIVRKALCQLPFYQFDRLQTWFPRLTSITEFIHAADYLSAVQVALPAPSHELSPAERLRVARTALERLQALISTEKRDILPLKPVPLRQHLAARRVTLEAPQRHAPPHSGYVFEEVWTTADRLPFLTAFDRHYATLSTCFEEVYALTPAWGERLFSPDGQVITPDLVLLLARQSTRYQVHCSFRTKTHNFPRETHVREGHTYVVEGIALETVAAWEAFLGALPEG</sequence>
<dbReference type="Pfam" id="PF04851">
    <property type="entry name" value="ResIII"/>
    <property type="match status" value="1"/>
</dbReference>